<evidence type="ECO:0000313" key="2">
    <source>
        <dbReference type="Proteomes" id="UP000198775"/>
    </source>
</evidence>
<name>A0A1H8SXZ2_9EURY</name>
<dbReference type="RefSeq" id="WP_092662617.1">
    <property type="nucleotide sequence ID" value="NZ_FOCX01000020.1"/>
</dbReference>
<dbReference type="AlphaFoldDB" id="A0A1H8SXZ2"/>
<sequence>MHDYQAYGLTVRSPFRLPELRELDQTVTEPDVAICSETLEPAQAETSPAKSERWIDAEPGRCRFTYEEVGTFLIIGGERVLVDPVSPDITSTLVFRRLLEGQALGVLCHQRGDLVLHGSAVDFGGNAVVFLGNSGAGKSTTAAACYDAGYPLLDDDVVVIRFSDGAPKVVAGVPQLKLEPETAVALGIEAVTGTEVDSFSGKAFHRTQSAGGCGAVPLSRCYILSDGDTVAVEPVPARQRLVELVLSTYTAGLLSDTDAATRNFEACSSVVKHVSVTRLIRPRRLDILPTLVRCVVSDLDTDSE</sequence>
<reference evidence="2" key="1">
    <citation type="submission" date="2016-10" db="EMBL/GenBank/DDBJ databases">
        <authorList>
            <person name="Varghese N."/>
            <person name="Submissions S."/>
        </authorList>
    </citation>
    <scope>NUCLEOTIDE SEQUENCE [LARGE SCALE GENOMIC DNA]</scope>
    <source>
        <strain evidence="2">IBRC-M 10043</strain>
    </source>
</reference>
<dbReference type="SUPFAM" id="SSF53795">
    <property type="entry name" value="PEP carboxykinase-like"/>
    <property type="match status" value="1"/>
</dbReference>
<dbReference type="EMBL" id="FOCX01000020">
    <property type="protein sequence ID" value="SEO83336.1"/>
    <property type="molecule type" value="Genomic_DNA"/>
</dbReference>
<keyword evidence="2" id="KW-1185">Reference proteome</keyword>
<protein>
    <submittedName>
        <fullName evidence="1">Hpr(Ser) kinase/phosphatase</fullName>
    </submittedName>
</protein>
<organism evidence="1 2">
    <name type="scientific">Halorientalis persicus</name>
    <dbReference type="NCBI Taxonomy" id="1367881"/>
    <lineage>
        <taxon>Archaea</taxon>
        <taxon>Methanobacteriati</taxon>
        <taxon>Methanobacteriota</taxon>
        <taxon>Stenosarchaea group</taxon>
        <taxon>Halobacteria</taxon>
        <taxon>Halobacteriales</taxon>
        <taxon>Haloarculaceae</taxon>
        <taxon>Halorientalis</taxon>
    </lineage>
</organism>
<evidence type="ECO:0000313" key="1">
    <source>
        <dbReference type="EMBL" id="SEO83336.1"/>
    </source>
</evidence>
<dbReference type="Proteomes" id="UP000198775">
    <property type="component" value="Unassembled WGS sequence"/>
</dbReference>
<gene>
    <name evidence="1" type="ORF">SAMN05216388_102072</name>
</gene>
<proteinExistence type="predicted"/>
<dbReference type="GO" id="GO:0016301">
    <property type="term" value="F:kinase activity"/>
    <property type="evidence" value="ECO:0007669"/>
    <property type="project" value="UniProtKB-KW"/>
</dbReference>
<keyword evidence="1" id="KW-0418">Kinase</keyword>
<dbReference type="Gene3D" id="3.40.50.300">
    <property type="entry name" value="P-loop containing nucleotide triphosphate hydrolases"/>
    <property type="match status" value="1"/>
</dbReference>
<dbReference type="OrthoDB" id="234177at2157"/>
<dbReference type="InterPro" id="IPR027417">
    <property type="entry name" value="P-loop_NTPase"/>
</dbReference>
<keyword evidence="1" id="KW-0808">Transferase</keyword>
<accession>A0A1H8SXZ2</accession>